<proteinExistence type="predicted"/>
<organism evidence="3 4">
    <name type="scientific">Leishmania martiniquensis</name>
    <dbReference type="NCBI Taxonomy" id="1580590"/>
    <lineage>
        <taxon>Eukaryota</taxon>
        <taxon>Discoba</taxon>
        <taxon>Euglenozoa</taxon>
        <taxon>Kinetoplastea</taxon>
        <taxon>Metakinetoplastina</taxon>
        <taxon>Trypanosomatida</taxon>
        <taxon>Trypanosomatidae</taxon>
        <taxon>Leishmaniinae</taxon>
        <taxon>Leishmania</taxon>
    </lineage>
</organism>
<sequence>MFSAAVTDTASASVGPLQHARRVSRYGISASGELCVIRQRKSSACDKTCAIILGCVLGGCAVVLFFIVMWCFLAAKRRREQQRRKMGVACHMRHLYTPEEEAVMNENSLTVPAPVTVERGVLPRFLSANAYSPASPFASSNLKSDMSYPHKNVSAADSSGSGGAVVRGLCTHIPIVDGQALSLSERQPNPLAPQVEEPQPNDAPQEARRPPATTLNRRSRLPRKKHIRGVSAVACPEDSASSIEDHLV</sequence>
<keyword evidence="2" id="KW-0812">Transmembrane</keyword>
<dbReference type="AlphaFoldDB" id="A0A836GA98"/>
<feature type="transmembrane region" description="Helical" evidence="2">
    <location>
        <begin position="50"/>
        <end position="75"/>
    </location>
</feature>
<evidence type="ECO:0000313" key="3">
    <source>
        <dbReference type="EMBL" id="KAG5469574.1"/>
    </source>
</evidence>
<evidence type="ECO:0000313" key="4">
    <source>
        <dbReference type="Proteomes" id="UP000673552"/>
    </source>
</evidence>
<accession>A0A836GA98</accession>
<feature type="region of interest" description="Disordered" evidence="1">
    <location>
        <begin position="189"/>
        <end position="248"/>
    </location>
</feature>
<dbReference type="RefSeq" id="XP_067175747.1">
    <property type="nucleotide sequence ID" value="XM_067320372.1"/>
</dbReference>
<keyword evidence="2" id="KW-0472">Membrane</keyword>
<evidence type="ECO:0000256" key="1">
    <source>
        <dbReference type="SAM" id="MobiDB-lite"/>
    </source>
</evidence>
<keyword evidence="2" id="KW-1133">Transmembrane helix</keyword>
<gene>
    <name evidence="3" type="ORF">LSCM1_02799</name>
</gene>
<reference evidence="4" key="2">
    <citation type="journal article" date="2021" name="Sci. Data">
        <title>Chromosome-scale genome sequencing, assembly and annotation of six genomes from subfamily Leishmaniinae.</title>
        <authorList>
            <person name="Almutairi H."/>
            <person name="Urbaniak M.D."/>
            <person name="Bates M.D."/>
            <person name="Jariyapan N."/>
            <person name="Kwakye-Nuako G."/>
            <person name="Thomaz Soccol V."/>
            <person name="Al-Salem W.S."/>
            <person name="Dillon R.J."/>
            <person name="Bates P.A."/>
            <person name="Gatherer D."/>
        </authorList>
    </citation>
    <scope>NUCLEOTIDE SEQUENCE [LARGE SCALE GENOMIC DNA]</scope>
</reference>
<reference evidence="4" key="1">
    <citation type="journal article" date="2021" name="Microbiol. Resour. Announc.">
        <title>LGAAP: Leishmaniinae Genome Assembly and Annotation Pipeline.</title>
        <authorList>
            <person name="Almutairi H."/>
            <person name="Urbaniak M.D."/>
            <person name="Bates M.D."/>
            <person name="Jariyapan N."/>
            <person name="Kwakye-Nuako G."/>
            <person name="Thomaz-Soccol V."/>
            <person name="Al-Salem W.S."/>
            <person name="Dillon R.J."/>
            <person name="Bates P.A."/>
            <person name="Gatherer D."/>
        </authorList>
    </citation>
    <scope>NUCLEOTIDE SEQUENCE [LARGE SCALE GENOMIC DNA]</scope>
</reference>
<dbReference type="KEGG" id="lmat:92512884"/>
<dbReference type="OrthoDB" id="263829at2759"/>
<dbReference type="GeneID" id="92512884"/>
<name>A0A836GA98_9TRYP</name>
<protein>
    <submittedName>
        <fullName evidence="3">Uncharacterized protein</fullName>
    </submittedName>
</protein>
<keyword evidence="4" id="KW-1185">Reference proteome</keyword>
<feature type="compositionally biased region" description="Basic residues" evidence="1">
    <location>
        <begin position="217"/>
        <end position="228"/>
    </location>
</feature>
<dbReference type="EMBL" id="JAFEUZ010000033">
    <property type="protein sequence ID" value="KAG5469574.1"/>
    <property type="molecule type" value="Genomic_DNA"/>
</dbReference>
<comment type="caution">
    <text evidence="3">The sequence shown here is derived from an EMBL/GenBank/DDBJ whole genome shotgun (WGS) entry which is preliminary data.</text>
</comment>
<evidence type="ECO:0000256" key="2">
    <source>
        <dbReference type="SAM" id="Phobius"/>
    </source>
</evidence>
<dbReference type="Proteomes" id="UP000673552">
    <property type="component" value="Unassembled WGS sequence"/>
</dbReference>